<dbReference type="InterPro" id="IPR000182">
    <property type="entry name" value="GNAT_dom"/>
</dbReference>
<gene>
    <name evidence="4" type="ordered locus">Bcav_3052</name>
</gene>
<dbReference type="InterPro" id="IPR050832">
    <property type="entry name" value="Bact_Acetyltransf"/>
</dbReference>
<dbReference type="CDD" id="cd04301">
    <property type="entry name" value="NAT_SF"/>
    <property type="match status" value="1"/>
</dbReference>
<dbReference type="GO" id="GO:0016747">
    <property type="term" value="F:acyltransferase activity, transferring groups other than amino-acyl groups"/>
    <property type="evidence" value="ECO:0007669"/>
    <property type="project" value="InterPro"/>
</dbReference>
<dbReference type="eggNOG" id="COG0456">
    <property type="taxonomic scope" value="Bacteria"/>
</dbReference>
<name>C5BZW6_BEUC1</name>
<keyword evidence="5" id="KW-1185">Reference proteome</keyword>
<dbReference type="InterPro" id="IPR016181">
    <property type="entry name" value="Acyl_CoA_acyltransferase"/>
</dbReference>
<dbReference type="SUPFAM" id="SSF55729">
    <property type="entry name" value="Acyl-CoA N-acyltransferases (Nat)"/>
    <property type="match status" value="1"/>
</dbReference>
<keyword evidence="1 4" id="KW-0808">Transferase</keyword>
<organism evidence="4 5">
    <name type="scientific">Beutenbergia cavernae (strain ATCC BAA-8 / DSM 12333 / CCUG 43141 / JCM 11478 / NBRC 16432 / NCIMB 13614 / HKI 0122)</name>
    <dbReference type="NCBI Taxonomy" id="471853"/>
    <lineage>
        <taxon>Bacteria</taxon>
        <taxon>Bacillati</taxon>
        <taxon>Actinomycetota</taxon>
        <taxon>Actinomycetes</taxon>
        <taxon>Micrococcales</taxon>
        <taxon>Beutenbergiaceae</taxon>
        <taxon>Beutenbergia</taxon>
    </lineage>
</organism>
<dbReference type="PANTHER" id="PTHR43877:SF2">
    <property type="entry name" value="AMINOALKYLPHOSPHONATE N-ACETYLTRANSFERASE-RELATED"/>
    <property type="match status" value="1"/>
</dbReference>
<reference evidence="4 5" key="1">
    <citation type="journal article" date="2009" name="Stand. Genomic Sci.">
        <title>Complete genome sequence of Beutenbergia cavernae type strain (HKI 0122).</title>
        <authorList>
            <person name="Land M."/>
            <person name="Pukall R."/>
            <person name="Abt B."/>
            <person name="Goker M."/>
            <person name="Rohde M."/>
            <person name="Glavina Del Rio T."/>
            <person name="Tice H."/>
            <person name="Copeland A."/>
            <person name="Cheng J.F."/>
            <person name="Lucas S."/>
            <person name="Chen F."/>
            <person name="Nolan M."/>
            <person name="Bruce D."/>
            <person name="Goodwin L."/>
            <person name="Pitluck S."/>
            <person name="Ivanova N."/>
            <person name="Mavromatis K."/>
            <person name="Ovchinnikova G."/>
            <person name="Pati A."/>
            <person name="Chen A."/>
            <person name="Palaniappan K."/>
            <person name="Hauser L."/>
            <person name="Chang Y.J."/>
            <person name="Jefferies C.C."/>
            <person name="Saunders E."/>
            <person name="Brettin T."/>
            <person name="Detter J.C."/>
            <person name="Han C."/>
            <person name="Chain P."/>
            <person name="Bristow J."/>
            <person name="Eisen J.A."/>
            <person name="Markowitz V."/>
            <person name="Hugenholtz P."/>
            <person name="Kyrpides N.C."/>
            <person name="Klenk H.P."/>
            <person name="Lapidus A."/>
        </authorList>
    </citation>
    <scope>NUCLEOTIDE SEQUENCE [LARGE SCALE GENOMIC DNA]</scope>
    <source>
        <strain evidence="5">ATCC BAA-8 / DSM 12333 / NBRC 16432</strain>
    </source>
</reference>
<dbReference type="HOGENOM" id="CLU_013985_34_1_11"/>
<dbReference type="EMBL" id="CP001618">
    <property type="protein sequence ID" value="ACQ81296.1"/>
    <property type="molecule type" value="Genomic_DNA"/>
</dbReference>
<evidence type="ECO:0000313" key="4">
    <source>
        <dbReference type="EMBL" id="ACQ81296.1"/>
    </source>
</evidence>
<protein>
    <submittedName>
        <fullName evidence="4">GCN5-related protein N-acetyltransferase</fullName>
    </submittedName>
</protein>
<evidence type="ECO:0000256" key="2">
    <source>
        <dbReference type="ARBA" id="ARBA00023315"/>
    </source>
</evidence>
<dbReference type="KEGG" id="bcv:Bcav_3052"/>
<evidence type="ECO:0000256" key="1">
    <source>
        <dbReference type="ARBA" id="ARBA00022679"/>
    </source>
</evidence>
<dbReference type="Proteomes" id="UP000007962">
    <property type="component" value="Chromosome"/>
</dbReference>
<evidence type="ECO:0000259" key="3">
    <source>
        <dbReference type="PROSITE" id="PS51186"/>
    </source>
</evidence>
<dbReference type="AlphaFoldDB" id="C5BZW6"/>
<keyword evidence="2" id="KW-0012">Acyltransferase</keyword>
<dbReference type="PROSITE" id="PS51186">
    <property type="entry name" value="GNAT"/>
    <property type="match status" value="1"/>
</dbReference>
<proteinExistence type="predicted"/>
<dbReference type="RefSeq" id="WP_015883536.1">
    <property type="nucleotide sequence ID" value="NC_012669.1"/>
</dbReference>
<sequence length="146" mass="15321">MSAAPGTAIRPAAAAEADAVVALWRSAGLTRPWNDPRTDFTGALGSPTSTVLVADDGAGLVGSVMAGFDGHRGWIYYLATSPAARGRGIARALVAAAEQWLAELGARKVQIMVRTGNPAESLYPHLGYERQETTVWGRWLEEGSGA</sequence>
<dbReference type="STRING" id="471853.Bcav_3052"/>
<accession>C5BZW6</accession>
<dbReference type="PANTHER" id="PTHR43877">
    <property type="entry name" value="AMINOALKYLPHOSPHONATE N-ACETYLTRANSFERASE-RELATED-RELATED"/>
    <property type="match status" value="1"/>
</dbReference>
<feature type="domain" description="N-acetyltransferase" evidence="3">
    <location>
        <begin position="7"/>
        <end position="146"/>
    </location>
</feature>
<evidence type="ECO:0000313" key="5">
    <source>
        <dbReference type="Proteomes" id="UP000007962"/>
    </source>
</evidence>
<dbReference type="Pfam" id="PF00583">
    <property type="entry name" value="Acetyltransf_1"/>
    <property type="match status" value="1"/>
</dbReference>
<dbReference type="Gene3D" id="3.40.630.30">
    <property type="match status" value="1"/>
</dbReference>
<dbReference type="OrthoDB" id="1821130at2"/>
<dbReference type="NCBIfam" id="NF002959">
    <property type="entry name" value="PRK03624.1"/>
    <property type="match status" value="1"/>
</dbReference>